<comment type="caution">
    <text evidence="2">The sequence shown here is derived from an EMBL/GenBank/DDBJ whole genome shotgun (WGS) entry which is preliminary data.</text>
</comment>
<dbReference type="InterPro" id="IPR029052">
    <property type="entry name" value="Metallo-depent_PP-like"/>
</dbReference>
<feature type="domain" description="Calcineurin-like phosphoesterase" evidence="1">
    <location>
        <begin position="54"/>
        <end position="170"/>
    </location>
</feature>
<organism evidence="2 3">
    <name type="scientific">Croceibacterium xixiisoli</name>
    <dbReference type="NCBI Taxonomy" id="1476466"/>
    <lineage>
        <taxon>Bacteria</taxon>
        <taxon>Pseudomonadati</taxon>
        <taxon>Pseudomonadota</taxon>
        <taxon>Alphaproteobacteria</taxon>
        <taxon>Sphingomonadales</taxon>
        <taxon>Erythrobacteraceae</taxon>
        <taxon>Croceibacterium</taxon>
    </lineage>
</organism>
<evidence type="ECO:0000313" key="2">
    <source>
        <dbReference type="EMBL" id="MXO98684.1"/>
    </source>
</evidence>
<dbReference type="PANTHER" id="PTHR31302:SF0">
    <property type="entry name" value="TRANSMEMBRANE PROTEIN WITH METALLOPHOSPHOESTERASE DOMAIN"/>
    <property type="match status" value="1"/>
</dbReference>
<keyword evidence="2" id="KW-0378">Hydrolase</keyword>
<dbReference type="SUPFAM" id="SSF56300">
    <property type="entry name" value="Metallo-dependent phosphatases"/>
    <property type="match status" value="1"/>
</dbReference>
<proteinExistence type="predicted"/>
<keyword evidence="3" id="KW-1185">Reference proteome</keyword>
<sequence length="283" mass="30154">MRSANPLPRRIRLILMLIVLIAVAVLAKAWHDTMAPPIVQRQQLPLLPPGEAPIRIALLADIHVAGPDMPPSRLETIVAQVNALKPDLVLIAGDMVSDKRTATHHYSTAQAIAPLAALQPTIATVAVPGNHDHWRDMAGVRSALQQNGVILLENAATRFGPLTIGGLDDDFTGQADLPATVQAMAALGGVPIMLSHSPDPFPDLPPSIRLMLAGHTHCGQIGYPWGGSPATMSRYGDLYACGLVREQGRTLITSAGMGTSVLPIRLFTRPEIWLIDITPAPGK</sequence>
<evidence type="ECO:0000259" key="1">
    <source>
        <dbReference type="Pfam" id="PF00149"/>
    </source>
</evidence>
<accession>A0A6I4TS38</accession>
<name>A0A6I4TS38_9SPHN</name>
<dbReference type="Proteomes" id="UP000469430">
    <property type="component" value="Unassembled WGS sequence"/>
</dbReference>
<dbReference type="OrthoDB" id="9780884at2"/>
<dbReference type="Gene3D" id="3.60.21.10">
    <property type="match status" value="1"/>
</dbReference>
<gene>
    <name evidence="2" type="ORF">GRI97_06765</name>
</gene>
<protein>
    <submittedName>
        <fullName evidence="2">Phosphohydrolase</fullName>
    </submittedName>
</protein>
<dbReference type="GO" id="GO:0016787">
    <property type="term" value="F:hydrolase activity"/>
    <property type="evidence" value="ECO:0007669"/>
    <property type="project" value="UniProtKB-KW"/>
</dbReference>
<dbReference type="InterPro" id="IPR004843">
    <property type="entry name" value="Calcineurin-like_PHP"/>
</dbReference>
<reference evidence="2 3" key="1">
    <citation type="submission" date="2019-12" db="EMBL/GenBank/DDBJ databases">
        <title>Genomic-based taxomic classification of the family Erythrobacteraceae.</title>
        <authorList>
            <person name="Xu L."/>
        </authorList>
    </citation>
    <scope>NUCLEOTIDE SEQUENCE [LARGE SCALE GENOMIC DNA]</scope>
    <source>
        <strain evidence="2 3">S36</strain>
    </source>
</reference>
<dbReference type="EMBL" id="WTYJ01000001">
    <property type="protein sequence ID" value="MXO98684.1"/>
    <property type="molecule type" value="Genomic_DNA"/>
</dbReference>
<dbReference type="AlphaFoldDB" id="A0A6I4TS38"/>
<dbReference type="PANTHER" id="PTHR31302">
    <property type="entry name" value="TRANSMEMBRANE PROTEIN WITH METALLOPHOSPHOESTERASE DOMAIN-RELATED"/>
    <property type="match status" value="1"/>
</dbReference>
<dbReference type="Pfam" id="PF00149">
    <property type="entry name" value="Metallophos"/>
    <property type="match status" value="1"/>
</dbReference>
<evidence type="ECO:0000313" key="3">
    <source>
        <dbReference type="Proteomes" id="UP000469430"/>
    </source>
</evidence>
<dbReference type="InterPro" id="IPR051158">
    <property type="entry name" value="Metallophosphoesterase_sf"/>
</dbReference>